<dbReference type="PROSITE" id="PS51257">
    <property type="entry name" value="PROKAR_LIPOPROTEIN"/>
    <property type="match status" value="1"/>
</dbReference>
<organism evidence="4 5">
    <name type="scientific">Agathobacter rectalis</name>
    <dbReference type="NCBI Taxonomy" id="39491"/>
    <lineage>
        <taxon>Bacteria</taxon>
        <taxon>Bacillati</taxon>
        <taxon>Bacillota</taxon>
        <taxon>Clostridia</taxon>
        <taxon>Lachnospirales</taxon>
        <taxon>Lachnospiraceae</taxon>
        <taxon>Agathobacter</taxon>
    </lineage>
</organism>
<comment type="caution">
    <text evidence="4">The sequence shown here is derived from an EMBL/GenBank/DDBJ whole genome shotgun (WGS) entry which is preliminary data.</text>
</comment>
<feature type="signal peptide" evidence="1">
    <location>
        <begin position="1"/>
        <end position="24"/>
    </location>
</feature>
<accession>A0A414LU77</accession>
<sequence length="126" mass="14051">MKKMLAFLISILCVISMVGCGSNARGNTSNDKPYSGAPKIVLNGQDYFANEAVIVSELPDGYSYAGELTDQEKEFAYINGAKYYLPMGTESIDDFYVYQECGTPVSEQEIDNTKRQWAYVKWSLGQ</sequence>
<evidence type="ECO:0000313" key="3">
    <source>
        <dbReference type="EMBL" id="MSC59086.1"/>
    </source>
</evidence>
<dbReference type="Proteomes" id="UP000479563">
    <property type="component" value="Unassembled WGS sequence"/>
</dbReference>
<reference evidence="3 6" key="2">
    <citation type="journal article" date="2019" name="Nat. Med.">
        <title>A library of human gut bacterial isolates paired with longitudinal multiomics data enables mechanistic microbiome research.</title>
        <authorList>
            <person name="Poyet M."/>
            <person name="Groussin M."/>
            <person name="Gibbons S.M."/>
            <person name="Avila-Pacheco J."/>
            <person name="Jiang X."/>
            <person name="Kearney S.M."/>
            <person name="Perrotta A.R."/>
            <person name="Berdy B."/>
            <person name="Zhao S."/>
            <person name="Lieberman T.D."/>
            <person name="Swanson P.K."/>
            <person name="Smith M."/>
            <person name="Roesemann S."/>
            <person name="Alexander J.E."/>
            <person name="Rich S.A."/>
            <person name="Livny J."/>
            <person name="Vlamakis H."/>
            <person name="Clish C."/>
            <person name="Bullock K."/>
            <person name="Deik A."/>
            <person name="Scott J."/>
            <person name="Pierce K.A."/>
            <person name="Xavier R.J."/>
            <person name="Alm E.J."/>
        </authorList>
    </citation>
    <scope>NUCLEOTIDE SEQUENCE [LARGE SCALE GENOMIC DNA]</scope>
    <source>
        <strain evidence="3 6">BIOML-A11</strain>
    </source>
</reference>
<dbReference type="EMBL" id="JAJCJK010000048">
    <property type="protein sequence ID" value="MCB6939774.1"/>
    <property type="molecule type" value="Genomic_DNA"/>
</dbReference>
<evidence type="ECO:0000313" key="4">
    <source>
        <dbReference type="EMBL" id="RHE98190.1"/>
    </source>
</evidence>
<gene>
    <name evidence="4" type="ORF">DW703_17230</name>
    <name evidence="3" type="ORF">GKE07_02380</name>
    <name evidence="2" type="ORF">LIZ56_15415</name>
</gene>
<evidence type="ECO:0000256" key="1">
    <source>
        <dbReference type="SAM" id="SignalP"/>
    </source>
</evidence>
<evidence type="ECO:0000313" key="6">
    <source>
        <dbReference type="Proteomes" id="UP000479563"/>
    </source>
</evidence>
<feature type="chain" id="PRO_5042714319" evidence="1">
    <location>
        <begin position="25"/>
        <end position="126"/>
    </location>
</feature>
<proteinExistence type="predicted"/>
<protein>
    <submittedName>
        <fullName evidence="4">Uncharacterized protein</fullName>
    </submittedName>
</protein>
<dbReference type="Proteomes" id="UP001197684">
    <property type="component" value="Unassembled WGS sequence"/>
</dbReference>
<dbReference type="RefSeq" id="WP_118142323.1">
    <property type="nucleotide sequence ID" value="NZ_DAWDGG010000008.1"/>
</dbReference>
<dbReference type="EMBL" id="QSKY01000059">
    <property type="protein sequence ID" value="RHE98190.1"/>
    <property type="molecule type" value="Genomic_DNA"/>
</dbReference>
<reference evidence="4 5" key="1">
    <citation type="submission" date="2018-08" db="EMBL/GenBank/DDBJ databases">
        <title>A genome reference for cultivated species of the human gut microbiota.</title>
        <authorList>
            <person name="Zou Y."/>
            <person name="Xue W."/>
            <person name="Luo G."/>
        </authorList>
    </citation>
    <scope>NUCLEOTIDE SEQUENCE [LARGE SCALE GENOMIC DNA]</scope>
    <source>
        <strain evidence="4 5">AM26-2LB</strain>
    </source>
</reference>
<evidence type="ECO:0000313" key="2">
    <source>
        <dbReference type="EMBL" id="MCB6939774.1"/>
    </source>
</evidence>
<name>A0A414LU77_9FIRM</name>
<keyword evidence="1" id="KW-0732">Signal</keyword>
<evidence type="ECO:0000313" key="5">
    <source>
        <dbReference type="Proteomes" id="UP000283501"/>
    </source>
</evidence>
<dbReference type="EMBL" id="WKQP01000003">
    <property type="protein sequence ID" value="MSC59086.1"/>
    <property type="molecule type" value="Genomic_DNA"/>
</dbReference>
<dbReference type="AlphaFoldDB" id="A0A414LU77"/>
<reference evidence="2" key="3">
    <citation type="submission" date="2021-10" db="EMBL/GenBank/DDBJ databases">
        <title>Collection of gut derived symbiotic bacterial strains cultured from healthy donors.</title>
        <authorList>
            <person name="Lin H."/>
            <person name="Littmann E."/>
            <person name="Kohout C."/>
            <person name="Pamer E.G."/>
        </authorList>
    </citation>
    <scope>NUCLEOTIDE SEQUENCE</scope>
    <source>
        <strain evidence="2">DFI.9.42</strain>
    </source>
</reference>
<dbReference type="Proteomes" id="UP000283501">
    <property type="component" value="Unassembled WGS sequence"/>
</dbReference>